<evidence type="ECO:0000256" key="4">
    <source>
        <dbReference type="ARBA" id="ARBA00022691"/>
    </source>
</evidence>
<dbReference type="Gene3D" id="3.40.50.10090">
    <property type="match status" value="2"/>
</dbReference>
<dbReference type="Pfam" id="PF02602">
    <property type="entry name" value="HEM4"/>
    <property type="match status" value="1"/>
</dbReference>
<evidence type="ECO:0000259" key="7">
    <source>
        <dbReference type="Pfam" id="PF00590"/>
    </source>
</evidence>
<dbReference type="InterPro" id="IPR014777">
    <property type="entry name" value="4pyrrole_Mease_sub1"/>
</dbReference>
<keyword evidence="10" id="KW-1185">Reference proteome</keyword>
<keyword evidence="2 6" id="KW-0489">Methyltransferase</keyword>
<protein>
    <recommendedName>
        <fullName evidence="1">uroporphyrinogen-III C-methyltransferase</fullName>
        <ecNumber evidence="1">2.1.1.107</ecNumber>
    </recommendedName>
</protein>
<comment type="similarity">
    <text evidence="6">Belongs to the precorrin methyltransferase family.</text>
</comment>
<dbReference type="InterPro" id="IPR003754">
    <property type="entry name" value="4pyrrol_synth_uPrphyn_synth"/>
</dbReference>
<dbReference type="Gene3D" id="3.40.1010.10">
    <property type="entry name" value="Cobalt-precorrin-4 Transmethylase, Domain 1"/>
    <property type="match status" value="1"/>
</dbReference>
<dbReference type="EMBL" id="CP027059">
    <property type="protein sequence ID" value="UQZ86730.1"/>
    <property type="molecule type" value="Genomic_DNA"/>
</dbReference>
<dbReference type="NCBIfam" id="TIGR01469">
    <property type="entry name" value="cobA_cysG_Cterm"/>
    <property type="match status" value="1"/>
</dbReference>
<dbReference type="Pfam" id="PF00590">
    <property type="entry name" value="TP_methylase"/>
    <property type="match status" value="1"/>
</dbReference>
<dbReference type="GO" id="GO:0004851">
    <property type="term" value="F:uroporphyrin-III C-methyltransferase activity"/>
    <property type="evidence" value="ECO:0007669"/>
    <property type="project" value="UniProtKB-EC"/>
</dbReference>
<evidence type="ECO:0000256" key="2">
    <source>
        <dbReference type="ARBA" id="ARBA00022603"/>
    </source>
</evidence>
<dbReference type="CDD" id="cd06578">
    <property type="entry name" value="HemD"/>
    <property type="match status" value="1"/>
</dbReference>
<evidence type="ECO:0000256" key="5">
    <source>
        <dbReference type="ARBA" id="ARBA00023244"/>
    </source>
</evidence>
<reference evidence="9" key="1">
    <citation type="submission" date="2018-02" db="EMBL/GenBank/DDBJ databases">
        <authorList>
            <person name="Kim S.-K."/>
            <person name="Jung H.-I."/>
            <person name="Lee S.-W."/>
        </authorList>
    </citation>
    <scope>NUCLEOTIDE SEQUENCE</scope>
    <source>
        <strain evidence="9">SK3146</strain>
    </source>
</reference>
<dbReference type="InterPro" id="IPR014776">
    <property type="entry name" value="4pyrrole_Mease_sub2"/>
</dbReference>
<dbReference type="PROSITE" id="PS00840">
    <property type="entry name" value="SUMT_2"/>
    <property type="match status" value="1"/>
</dbReference>
<dbReference type="NCBIfam" id="NF004790">
    <property type="entry name" value="PRK06136.1"/>
    <property type="match status" value="1"/>
</dbReference>
<proteinExistence type="inferred from homology"/>
<keyword evidence="3 6" id="KW-0808">Transferase</keyword>
<keyword evidence="4" id="KW-0949">S-adenosyl-L-methionine</keyword>
<evidence type="ECO:0000259" key="8">
    <source>
        <dbReference type="Pfam" id="PF02602"/>
    </source>
</evidence>
<organism evidence="9 10">
    <name type="scientific">Paenibacillus konkukensis</name>
    <dbReference type="NCBI Taxonomy" id="2020716"/>
    <lineage>
        <taxon>Bacteria</taxon>
        <taxon>Bacillati</taxon>
        <taxon>Bacillota</taxon>
        <taxon>Bacilli</taxon>
        <taxon>Bacillales</taxon>
        <taxon>Paenibacillaceae</taxon>
        <taxon>Paenibacillus</taxon>
    </lineage>
</organism>
<dbReference type="Gene3D" id="3.30.950.10">
    <property type="entry name" value="Methyltransferase, Cobalt-precorrin-4 Transmethylase, Domain 2"/>
    <property type="match status" value="1"/>
</dbReference>
<dbReference type="EC" id="2.1.1.107" evidence="1"/>
<dbReference type="InterPro" id="IPR036108">
    <property type="entry name" value="4pyrrol_syn_uPrphyn_synt_sf"/>
</dbReference>
<evidence type="ECO:0000256" key="6">
    <source>
        <dbReference type="RuleBase" id="RU003960"/>
    </source>
</evidence>
<sequence>MSKGVVYLVGAGPGDPKLITLRGLEAIQRADVVVYDRLASPRLLKHMKPGAEKIFVGKLPDKHMMKQGEINQLLVDLALQGKVVTRLKGGDPSVFGRVGEEAELLADNGIGFEIVPGITSAIAVPAYAGIPVTHRDFTSSFSIVTGHEYPNKTYSSVNWDNLAQASGTLIFLMGVANLEFICSQLIRGGKSAATPVALIRWGTWMEQATLTGTLTDIVDKVRAANFQSPAVIIVGEVVKLREKLAWFEKKPLFGRRILVTRARSQASELVQQIEELGGEAVEFPVIRTQPPSSEEARAALDAALERLPEFEWVLFTSVNGVDYFFERLQQKRIDIRMLYQARIAAVGPKTAEALERRGLLVDLLPAKFQGDVLLESIEQELRPGQRVLLPTADIAKAYIPERLKQLGMDVTEVDVYETVLDTGGGAEVIDLLQQKALHIITFTSSSTVTNLLLALRELGAEQPLELLQSCRIACIGPMTAQTAREAGLTVDYVAEEATVASLVQSLYA</sequence>
<accession>A0ABY4RWH1</accession>
<feature type="domain" description="Tetrapyrrole methylase" evidence="7">
    <location>
        <begin position="6"/>
        <end position="217"/>
    </location>
</feature>
<dbReference type="InterPro" id="IPR006366">
    <property type="entry name" value="CobA/CysG_C"/>
</dbReference>
<dbReference type="InterPro" id="IPR035996">
    <property type="entry name" value="4pyrrol_Methylase_sf"/>
</dbReference>
<dbReference type="RefSeq" id="WP_249862239.1">
    <property type="nucleotide sequence ID" value="NZ_CP027059.1"/>
</dbReference>
<keyword evidence="5" id="KW-0627">Porphyrin biosynthesis</keyword>
<dbReference type="InterPro" id="IPR050161">
    <property type="entry name" value="Siro_Cobalamin_biosynth"/>
</dbReference>
<reference evidence="9" key="2">
    <citation type="journal article" date="2021" name="J Anim Sci Technol">
        <title>Complete genome sequence of Paenibacillus konkukensis sp. nov. SK3146 as a potential probiotic strain.</title>
        <authorList>
            <person name="Jung H.I."/>
            <person name="Park S."/>
            <person name="Niu K.M."/>
            <person name="Lee S.W."/>
            <person name="Kothari D."/>
            <person name="Yi K.J."/>
            <person name="Kim S.K."/>
        </authorList>
    </citation>
    <scope>NUCLEOTIDE SEQUENCE</scope>
    <source>
        <strain evidence="9">SK3146</strain>
    </source>
</reference>
<evidence type="ECO:0000256" key="3">
    <source>
        <dbReference type="ARBA" id="ARBA00022679"/>
    </source>
</evidence>
<dbReference type="PROSITE" id="PS00839">
    <property type="entry name" value="SUMT_1"/>
    <property type="match status" value="1"/>
</dbReference>
<gene>
    <name evidence="9" type="primary">nasF</name>
    <name evidence="9" type="ORF">SK3146_06023</name>
</gene>
<dbReference type="InterPro" id="IPR003043">
    <property type="entry name" value="Uropor_MeTrfase_CS"/>
</dbReference>
<dbReference type="Proteomes" id="UP001057134">
    <property type="component" value="Chromosome"/>
</dbReference>
<dbReference type="SUPFAM" id="SSF69618">
    <property type="entry name" value="HemD-like"/>
    <property type="match status" value="1"/>
</dbReference>
<dbReference type="SUPFAM" id="SSF53790">
    <property type="entry name" value="Tetrapyrrole methylase"/>
    <property type="match status" value="1"/>
</dbReference>
<evidence type="ECO:0000313" key="10">
    <source>
        <dbReference type="Proteomes" id="UP001057134"/>
    </source>
</evidence>
<feature type="domain" description="Tetrapyrrole biosynthesis uroporphyrinogen III synthase" evidence="8">
    <location>
        <begin position="267"/>
        <end position="504"/>
    </location>
</feature>
<evidence type="ECO:0000313" key="9">
    <source>
        <dbReference type="EMBL" id="UQZ86730.1"/>
    </source>
</evidence>
<dbReference type="InterPro" id="IPR000878">
    <property type="entry name" value="4pyrrol_Mease"/>
</dbReference>
<evidence type="ECO:0000256" key="1">
    <source>
        <dbReference type="ARBA" id="ARBA00012162"/>
    </source>
</evidence>
<dbReference type="GO" id="GO:0032259">
    <property type="term" value="P:methylation"/>
    <property type="evidence" value="ECO:0007669"/>
    <property type="project" value="UniProtKB-KW"/>
</dbReference>
<dbReference type="CDD" id="cd11642">
    <property type="entry name" value="SUMT"/>
    <property type="match status" value="1"/>
</dbReference>
<dbReference type="PANTHER" id="PTHR45790">
    <property type="entry name" value="SIROHEME SYNTHASE-RELATED"/>
    <property type="match status" value="1"/>
</dbReference>
<dbReference type="PANTHER" id="PTHR45790:SF3">
    <property type="entry name" value="S-ADENOSYL-L-METHIONINE-DEPENDENT UROPORPHYRINOGEN III METHYLTRANSFERASE, CHLOROPLASTIC"/>
    <property type="match status" value="1"/>
</dbReference>
<name>A0ABY4RWH1_9BACL</name>